<keyword evidence="13" id="KW-0239">DNA-directed DNA polymerase</keyword>
<name>A0A0C9YK06_9AGAM</name>
<evidence type="ECO:0000259" key="17">
    <source>
        <dbReference type="Pfam" id="PF22936"/>
    </source>
</evidence>
<evidence type="ECO:0000313" key="18">
    <source>
        <dbReference type="EMBL" id="KIK14164.1"/>
    </source>
</evidence>
<keyword evidence="11" id="KW-0229">DNA integration</keyword>
<evidence type="ECO:0000256" key="8">
    <source>
        <dbReference type="ARBA" id="ARBA00022801"/>
    </source>
</evidence>
<keyword evidence="7" id="KW-0255">Endonuclease</keyword>
<accession>A0A0C9YK06</accession>
<keyword evidence="19" id="KW-1185">Reference proteome</keyword>
<evidence type="ECO:0000256" key="5">
    <source>
        <dbReference type="ARBA" id="ARBA00022723"/>
    </source>
</evidence>
<dbReference type="Pfam" id="PF13976">
    <property type="entry name" value="gag_pre-integrs"/>
    <property type="match status" value="1"/>
</dbReference>
<feature type="compositionally biased region" description="Low complexity" evidence="15">
    <location>
        <begin position="880"/>
        <end position="898"/>
    </location>
</feature>
<feature type="compositionally biased region" description="Polar residues" evidence="15">
    <location>
        <begin position="441"/>
        <end position="462"/>
    </location>
</feature>
<reference evidence="19" key="2">
    <citation type="submission" date="2015-01" db="EMBL/GenBank/DDBJ databases">
        <title>Evolutionary Origins and Diversification of the Mycorrhizal Mutualists.</title>
        <authorList>
            <consortium name="DOE Joint Genome Institute"/>
            <consortium name="Mycorrhizal Genomics Consortium"/>
            <person name="Kohler A."/>
            <person name="Kuo A."/>
            <person name="Nagy L.G."/>
            <person name="Floudas D."/>
            <person name="Copeland A."/>
            <person name="Barry K.W."/>
            <person name="Cichocki N."/>
            <person name="Veneault-Fourrey C."/>
            <person name="LaButti K."/>
            <person name="Lindquist E.A."/>
            <person name="Lipzen A."/>
            <person name="Lundell T."/>
            <person name="Morin E."/>
            <person name="Murat C."/>
            <person name="Riley R."/>
            <person name="Ohm R."/>
            <person name="Sun H."/>
            <person name="Tunlid A."/>
            <person name="Henrissat B."/>
            <person name="Grigoriev I.V."/>
            <person name="Hibbett D.S."/>
            <person name="Martin F."/>
        </authorList>
    </citation>
    <scope>NUCLEOTIDE SEQUENCE [LARGE SCALE GENOMIC DNA]</scope>
    <source>
        <strain evidence="19">441</strain>
    </source>
</reference>
<keyword evidence="12" id="KW-0695">RNA-directed DNA polymerase</keyword>
<evidence type="ECO:0000256" key="12">
    <source>
        <dbReference type="ARBA" id="ARBA00022918"/>
    </source>
</evidence>
<evidence type="ECO:0000256" key="9">
    <source>
        <dbReference type="ARBA" id="ARBA00022840"/>
    </source>
</evidence>
<dbReference type="STRING" id="765257.A0A0C9YK06"/>
<evidence type="ECO:0000256" key="6">
    <source>
        <dbReference type="ARBA" id="ARBA00022741"/>
    </source>
</evidence>
<feature type="compositionally biased region" description="Low complexity" evidence="15">
    <location>
        <begin position="829"/>
        <end position="842"/>
    </location>
</feature>
<feature type="compositionally biased region" description="Basic and acidic residues" evidence="15">
    <location>
        <begin position="845"/>
        <end position="858"/>
    </location>
</feature>
<dbReference type="GO" id="GO:0004519">
    <property type="term" value="F:endonuclease activity"/>
    <property type="evidence" value="ECO:0007669"/>
    <property type="project" value="UniProtKB-KW"/>
</dbReference>
<dbReference type="GO" id="GO:0003964">
    <property type="term" value="F:RNA-directed DNA polymerase activity"/>
    <property type="evidence" value="ECO:0007669"/>
    <property type="project" value="UniProtKB-KW"/>
</dbReference>
<keyword evidence="14" id="KW-0233">DNA recombination</keyword>
<keyword evidence="10" id="KW-0460">Magnesium</keyword>
<dbReference type="GO" id="GO:0006508">
    <property type="term" value="P:proteolysis"/>
    <property type="evidence" value="ECO:0007669"/>
    <property type="project" value="UniProtKB-KW"/>
</dbReference>
<evidence type="ECO:0008006" key="20">
    <source>
        <dbReference type="Google" id="ProtNLM"/>
    </source>
</evidence>
<evidence type="ECO:0000256" key="14">
    <source>
        <dbReference type="ARBA" id="ARBA00023172"/>
    </source>
</evidence>
<keyword evidence="3" id="KW-0548">Nucleotidyltransferase</keyword>
<keyword evidence="9" id="KW-0067">ATP-binding</keyword>
<feature type="region of interest" description="Disordered" evidence="15">
    <location>
        <begin position="439"/>
        <end position="499"/>
    </location>
</feature>
<evidence type="ECO:0000256" key="7">
    <source>
        <dbReference type="ARBA" id="ARBA00022759"/>
    </source>
</evidence>
<reference evidence="18 19" key="1">
    <citation type="submission" date="2014-04" db="EMBL/GenBank/DDBJ databases">
        <authorList>
            <consortium name="DOE Joint Genome Institute"/>
            <person name="Kuo A."/>
            <person name="Kohler A."/>
            <person name="Costa M.D."/>
            <person name="Nagy L.G."/>
            <person name="Floudas D."/>
            <person name="Copeland A."/>
            <person name="Barry K.W."/>
            <person name="Cichocki N."/>
            <person name="Veneault-Fourrey C."/>
            <person name="LaButti K."/>
            <person name="Lindquist E.A."/>
            <person name="Lipzen A."/>
            <person name="Lundell T."/>
            <person name="Morin E."/>
            <person name="Murat C."/>
            <person name="Sun H."/>
            <person name="Tunlid A."/>
            <person name="Henrissat B."/>
            <person name="Grigoriev I.V."/>
            <person name="Hibbett D.S."/>
            <person name="Martin F."/>
            <person name="Nordberg H.P."/>
            <person name="Cantor M.N."/>
            <person name="Hua S.X."/>
        </authorList>
    </citation>
    <scope>NUCLEOTIDE SEQUENCE [LARGE SCALE GENOMIC DNA]</scope>
    <source>
        <strain evidence="18 19">441</strain>
    </source>
</reference>
<sequence length="1191" mass="131789">MTSESSSDATSSVLSLYGDVKLPSGCYFPFSGPHDVDVTRLLQRDLAVTLAGDRVEIIDMITLKPFTTAPLHYWDLIRRLLWRRAIYCKILGGDILNSFEDQPAQSIRCNAVYLDSVLDWVKRPLKIAANSNPPGCVRLLDIYMLEEFYVGRHEPSAYICWQRKNPTINLRGGDILSKSFNWQESAQRFGHAWEGMHYRWTTQSLSGKCLENVVDNCKALFEDFYDHPYPRMDIHPEDTEETRCYGGELFCWEDLYNHPHIFDSQKMEIHEHQACLRPPVIPTEIVATFPLSNIVRRSDLPSKGEMELPGERGTKATVKFDLSSQAIFSYQLWVPLKGSVLPLCASLHSMASIPNERRSGPLEQSVEVGGGRREPTLVIITLTRLRQRLKPQEETLGLFEMHLSTEVSCPRKSLPLSASKESVTEDDPFLSQLDGEVFRGTTPSVTNVSPESGRKTPQQRPVNVSALRASTEEPAVEHRSPLSGGAGSRSSVPHLRQAPKHGLVPSGLLEQLGFELAVLHPPPMAKTVPSIKIVPPTLMPPFFPDSPSLSRVQSGSLTISQEFFDIEETEISSDEGDRASVVRRVPGSVLTVLTEGFNEIDKMFSKLAARTWKETKGLENMGGTQKTPNHTFTALSKAHRFEGAYLLAGRVVNQDGGLRHVFMTPGAEKFFVTRCRATEDEIIGHFKAHIYQLARESDGGTCLLRHAQGLPDLTRVECSKLLEALNDTEDTRLHIFDPFKGIKVSALISSEEPVKIGAPPPYDSNKGRGKRMFCNLKTDRLGPERMVNKAAAWVKKNTTALTSEEHLWYEEKPFSGITSTQSKKKRPSIIEISSDSVSPSASDYKPMEESEMRSDQKQSKWNRLYHTHLSRPKAGGGKAGQAPWQKGKSTTSNTQTAAVATPTPVPVVPATSQPAVAQASAPIAAAAIQYPPADDYFRNLSCAAVEELSEGETSEKLTCLATTNSSTILDSGTTTHLIKDPSFFWTFTRDSTVSMKTANQGSLRTEGYGDCVAILKLGERRIRLRLQHCLYAPNAVVNLLSVGCMVERGWELRFKGNPNRCELLHENESLGSVSMRGQLCFLDVEFLRPSSTSGSVEAPGLTAFAPSSLTWDLWHARLGHVGGDIAKFLSTAANGVRVTSTAAQTRCESCIMAKHPRQPYPSSTSAPTRTFLELIHTDICGPFPTPTLHGK</sequence>
<evidence type="ECO:0000256" key="10">
    <source>
        <dbReference type="ARBA" id="ARBA00022842"/>
    </source>
</evidence>
<gene>
    <name evidence="18" type="ORF">PISMIDRAFT_17498</name>
</gene>
<dbReference type="GO" id="GO:0046872">
    <property type="term" value="F:metal ion binding"/>
    <property type="evidence" value="ECO:0007669"/>
    <property type="project" value="UniProtKB-KW"/>
</dbReference>
<feature type="domain" description="Retrovirus-related Pol polyprotein from transposon TNT 1-94-like beta-barrel" evidence="17">
    <location>
        <begin position="968"/>
        <end position="1049"/>
    </location>
</feature>
<dbReference type="GO" id="GO:0008233">
    <property type="term" value="F:peptidase activity"/>
    <property type="evidence" value="ECO:0007669"/>
    <property type="project" value="UniProtKB-KW"/>
</dbReference>
<keyword evidence="13" id="KW-0808">Transferase</keyword>
<comment type="function">
    <text evidence="1">The aspartyl protease (PR) mediates the proteolytic cleavages of the Gag and Gag-Pol polyproteins after assembly of the VLP.</text>
</comment>
<dbReference type="Pfam" id="PF22936">
    <property type="entry name" value="Pol_BBD"/>
    <property type="match status" value="1"/>
</dbReference>
<evidence type="ECO:0000256" key="4">
    <source>
        <dbReference type="ARBA" id="ARBA00022722"/>
    </source>
</evidence>
<dbReference type="GO" id="GO:0005524">
    <property type="term" value="F:ATP binding"/>
    <property type="evidence" value="ECO:0007669"/>
    <property type="project" value="UniProtKB-KW"/>
</dbReference>
<keyword evidence="5" id="KW-0479">Metal-binding</keyword>
<dbReference type="AlphaFoldDB" id="A0A0C9YK06"/>
<keyword evidence="6" id="KW-0547">Nucleotide-binding</keyword>
<dbReference type="PANTHER" id="PTHR42648">
    <property type="entry name" value="TRANSPOSASE, PUTATIVE-RELATED"/>
    <property type="match status" value="1"/>
</dbReference>
<dbReference type="InterPro" id="IPR054722">
    <property type="entry name" value="PolX-like_BBD"/>
</dbReference>
<dbReference type="EMBL" id="KN833952">
    <property type="protein sequence ID" value="KIK14164.1"/>
    <property type="molecule type" value="Genomic_DNA"/>
</dbReference>
<evidence type="ECO:0000256" key="11">
    <source>
        <dbReference type="ARBA" id="ARBA00022908"/>
    </source>
</evidence>
<feature type="region of interest" description="Disordered" evidence="15">
    <location>
        <begin position="816"/>
        <end position="898"/>
    </location>
</feature>
<evidence type="ECO:0000256" key="13">
    <source>
        <dbReference type="ARBA" id="ARBA00022932"/>
    </source>
</evidence>
<dbReference type="GO" id="GO:0015074">
    <property type="term" value="P:DNA integration"/>
    <property type="evidence" value="ECO:0007669"/>
    <property type="project" value="UniProtKB-KW"/>
</dbReference>
<evidence type="ECO:0000256" key="15">
    <source>
        <dbReference type="SAM" id="MobiDB-lite"/>
    </source>
</evidence>
<dbReference type="OrthoDB" id="2678471at2759"/>
<dbReference type="GO" id="GO:0003887">
    <property type="term" value="F:DNA-directed DNA polymerase activity"/>
    <property type="evidence" value="ECO:0007669"/>
    <property type="project" value="UniProtKB-KW"/>
</dbReference>
<dbReference type="InterPro" id="IPR025724">
    <property type="entry name" value="GAG-pre-integrase_dom"/>
</dbReference>
<keyword evidence="4" id="KW-0540">Nuclease</keyword>
<keyword evidence="8" id="KW-0378">Hydrolase</keyword>
<evidence type="ECO:0000259" key="16">
    <source>
        <dbReference type="Pfam" id="PF13976"/>
    </source>
</evidence>
<evidence type="ECO:0000256" key="2">
    <source>
        <dbReference type="ARBA" id="ARBA00022670"/>
    </source>
</evidence>
<feature type="domain" description="GAG-pre-integrase" evidence="16">
    <location>
        <begin position="1102"/>
        <end position="1155"/>
    </location>
</feature>
<dbReference type="Proteomes" id="UP000054018">
    <property type="component" value="Unassembled WGS sequence"/>
</dbReference>
<dbReference type="HOGENOM" id="CLU_271825_0_0_1"/>
<evidence type="ECO:0000313" key="19">
    <source>
        <dbReference type="Proteomes" id="UP000054018"/>
    </source>
</evidence>
<keyword evidence="2" id="KW-0645">Protease</keyword>
<dbReference type="GO" id="GO:0006310">
    <property type="term" value="P:DNA recombination"/>
    <property type="evidence" value="ECO:0007669"/>
    <property type="project" value="UniProtKB-KW"/>
</dbReference>
<evidence type="ECO:0000256" key="1">
    <source>
        <dbReference type="ARBA" id="ARBA00002180"/>
    </source>
</evidence>
<proteinExistence type="predicted"/>
<evidence type="ECO:0000256" key="3">
    <source>
        <dbReference type="ARBA" id="ARBA00022695"/>
    </source>
</evidence>
<dbReference type="PANTHER" id="PTHR42648:SF11">
    <property type="entry name" value="TRANSPOSON TY4-P GAG-POL POLYPROTEIN"/>
    <property type="match status" value="1"/>
</dbReference>
<dbReference type="InterPro" id="IPR039537">
    <property type="entry name" value="Retrotran_Ty1/copia-like"/>
</dbReference>
<protein>
    <recommendedName>
        <fullName evidence="20">GAG-pre-integrase domain-containing protein</fullName>
    </recommendedName>
</protein>
<organism evidence="18 19">
    <name type="scientific">Pisolithus microcarpus 441</name>
    <dbReference type="NCBI Taxonomy" id="765257"/>
    <lineage>
        <taxon>Eukaryota</taxon>
        <taxon>Fungi</taxon>
        <taxon>Dikarya</taxon>
        <taxon>Basidiomycota</taxon>
        <taxon>Agaricomycotina</taxon>
        <taxon>Agaricomycetes</taxon>
        <taxon>Agaricomycetidae</taxon>
        <taxon>Boletales</taxon>
        <taxon>Sclerodermatineae</taxon>
        <taxon>Pisolithaceae</taxon>
        <taxon>Pisolithus</taxon>
    </lineage>
</organism>